<reference evidence="1 2" key="1">
    <citation type="submission" date="2018-06" db="EMBL/GenBank/DDBJ databases">
        <authorList>
            <person name="Liu Z.-W."/>
        </authorList>
    </citation>
    <scope>NUCLEOTIDE SEQUENCE [LARGE SCALE GENOMIC DNA]</scope>
    <source>
        <strain evidence="1 2">2b14</strain>
    </source>
</reference>
<dbReference type="NCBIfam" id="TIGR02117">
    <property type="entry name" value="chp_urease_rgn"/>
    <property type="match status" value="1"/>
</dbReference>
<reference evidence="1 2" key="2">
    <citation type="submission" date="2018-07" db="EMBL/GenBank/DDBJ databases">
        <title>Pontibacter sp. 2b14 genomic sequence and assembly.</title>
        <authorList>
            <person name="Du Z.-J."/>
        </authorList>
    </citation>
    <scope>NUCLEOTIDE SEQUENCE [LARGE SCALE GENOMIC DNA]</scope>
    <source>
        <strain evidence="1 2">2b14</strain>
    </source>
</reference>
<dbReference type="OrthoDB" id="211174at2"/>
<organism evidence="1 2">
    <name type="scientific">Pontibacter arcticus</name>
    <dbReference type="NCBI Taxonomy" id="2080288"/>
    <lineage>
        <taxon>Bacteria</taxon>
        <taxon>Pseudomonadati</taxon>
        <taxon>Bacteroidota</taxon>
        <taxon>Cytophagia</taxon>
        <taxon>Cytophagales</taxon>
        <taxon>Hymenobacteraceae</taxon>
        <taxon>Pontibacter</taxon>
    </lineage>
</organism>
<keyword evidence="2" id="KW-1185">Reference proteome</keyword>
<accession>A0A364RDY5</accession>
<dbReference type="Proteomes" id="UP000251692">
    <property type="component" value="Unassembled WGS sequence"/>
</dbReference>
<name>A0A364RDY5_9BACT</name>
<evidence type="ECO:0000313" key="2">
    <source>
        <dbReference type="Proteomes" id="UP000251692"/>
    </source>
</evidence>
<dbReference type="InterPro" id="IPR011727">
    <property type="entry name" value="CHP02117"/>
</dbReference>
<dbReference type="Pfam" id="PF09601">
    <property type="entry name" value="DUF2459"/>
    <property type="match status" value="1"/>
</dbReference>
<dbReference type="RefSeq" id="WP_112306047.1">
    <property type="nucleotide sequence ID" value="NZ_QMDV01000003.1"/>
</dbReference>
<comment type="caution">
    <text evidence="1">The sequence shown here is derived from an EMBL/GenBank/DDBJ whole genome shotgun (WGS) entry which is preliminary data.</text>
</comment>
<proteinExistence type="predicted"/>
<dbReference type="EMBL" id="QMDV01000003">
    <property type="protein sequence ID" value="RAU82455.1"/>
    <property type="molecule type" value="Genomic_DNA"/>
</dbReference>
<protein>
    <submittedName>
        <fullName evidence="1">TIGR02117 family protein</fullName>
    </submittedName>
</protein>
<dbReference type="AlphaFoldDB" id="A0A364RDY5"/>
<gene>
    <name evidence="1" type="ORF">DP923_11770</name>
</gene>
<evidence type="ECO:0000313" key="1">
    <source>
        <dbReference type="EMBL" id="RAU82455.1"/>
    </source>
</evidence>
<sequence>MISKTGKPCWQRFLTNKAENRIYGLLFCLFFSAPFTQVLARPHTALPDSVQLFVTSNGVHTELVVPVKTPFIDWRTLLPLQHFPKADSSFTHVAFGWGNRRFFIETPEWGDLKLHVALYAAFWPGTTAMHVEYIPKPLAPTKKQRPFMVSQAQYKKLIAYIKNSFRQENSRFVYIPDASYTDYDSFYEANGRYYVLKNCNYWVNAGLKEMGIKSAWWAPFPYTIMRHYR</sequence>